<evidence type="ECO:0000256" key="4">
    <source>
        <dbReference type="ARBA" id="ARBA00022737"/>
    </source>
</evidence>
<comment type="subcellular location">
    <subcellularLocation>
        <location evidence="1">Membrane</location>
    </subcellularLocation>
</comment>
<evidence type="ECO:0000313" key="8">
    <source>
        <dbReference type="Proteomes" id="UP001604277"/>
    </source>
</evidence>
<dbReference type="InterPro" id="IPR051809">
    <property type="entry name" value="Plant_receptor-like_S/T_kinase"/>
</dbReference>
<dbReference type="GO" id="GO:0016020">
    <property type="term" value="C:membrane"/>
    <property type="evidence" value="ECO:0007669"/>
    <property type="project" value="UniProtKB-SubCell"/>
</dbReference>
<keyword evidence="2" id="KW-0433">Leucine-rich repeat</keyword>
<name>A0ABD1VMP8_9LAMI</name>
<dbReference type="PANTHER" id="PTHR27008">
    <property type="entry name" value="OS04G0122200 PROTEIN"/>
    <property type="match status" value="1"/>
</dbReference>
<organism evidence="7 8">
    <name type="scientific">Forsythia ovata</name>
    <dbReference type="NCBI Taxonomy" id="205694"/>
    <lineage>
        <taxon>Eukaryota</taxon>
        <taxon>Viridiplantae</taxon>
        <taxon>Streptophyta</taxon>
        <taxon>Embryophyta</taxon>
        <taxon>Tracheophyta</taxon>
        <taxon>Spermatophyta</taxon>
        <taxon>Magnoliopsida</taxon>
        <taxon>eudicotyledons</taxon>
        <taxon>Gunneridae</taxon>
        <taxon>Pentapetalae</taxon>
        <taxon>asterids</taxon>
        <taxon>lamiids</taxon>
        <taxon>Lamiales</taxon>
        <taxon>Oleaceae</taxon>
        <taxon>Forsythieae</taxon>
        <taxon>Forsythia</taxon>
    </lineage>
</organism>
<dbReference type="Proteomes" id="UP001604277">
    <property type="component" value="Unassembled WGS sequence"/>
</dbReference>
<evidence type="ECO:0000256" key="3">
    <source>
        <dbReference type="ARBA" id="ARBA00022692"/>
    </source>
</evidence>
<keyword evidence="6" id="KW-0472">Membrane</keyword>
<sequence>MRNVEEEGELPAELGNLNLVEFIVNTNGLSGSIPFSMFNISTLEILDMGINYFSSNLPSTMGFSLPDVEVLYLGSNRLSGVIPISVTNTSKLTKLSMANNFLTGTIPNFGNSRLLQKFFIGENNLTGESLRFFSSLTNCRYLKFLMVSETKLSGVLPASIGNLSTSIQNFYASGCNIAGAIPVEIGNLSSL</sequence>
<comment type="caution">
    <text evidence="7">The sequence shown here is derived from an EMBL/GenBank/DDBJ whole genome shotgun (WGS) entry which is preliminary data.</text>
</comment>
<dbReference type="InterPro" id="IPR001611">
    <property type="entry name" value="Leu-rich_rpt"/>
</dbReference>
<dbReference type="InterPro" id="IPR032675">
    <property type="entry name" value="LRR_dom_sf"/>
</dbReference>
<accession>A0ABD1VMP8</accession>
<protein>
    <submittedName>
        <fullName evidence="7">LRR receptor-like serine/threonine-protein kinase</fullName>
    </submittedName>
</protein>
<proteinExistence type="predicted"/>
<dbReference type="EMBL" id="JBFOLJ010000005">
    <property type="protein sequence ID" value="KAL2538632.1"/>
    <property type="molecule type" value="Genomic_DNA"/>
</dbReference>
<dbReference type="AlphaFoldDB" id="A0ABD1VMP8"/>
<reference evidence="8" key="1">
    <citation type="submission" date="2024-07" db="EMBL/GenBank/DDBJ databases">
        <title>Two chromosome-level genome assemblies of Korean endemic species Abeliophyllum distichum and Forsythia ovata (Oleaceae).</title>
        <authorList>
            <person name="Jang H."/>
        </authorList>
    </citation>
    <scope>NUCLEOTIDE SEQUENCE [LARGE SCALE GENOMIC DNA]</scope>
</reference>
<evidence type="ECO:0000256" key="1">
    <source>
        <dbReference type="ARBA" id="ARBA00004370"/>
    </source>
</evidence>
<dbReference type="PANTHER" id="PTHR27008:SF497">
    <property type="entry name" value="OS11G0695000 PROTEIN"/>
    <property type="match status" value="1"/>
</dbReference>
<evidence type="ECO:0000256" key="2">
    <source>
        <dbReference type="ARBA" id="ARBA00022614"/>
    </source>
</evidence>
<dbReference type="Pfam" id="PF00560">
    <property type="entry name" value="LRR_1"/>
    <property type="match status" value="2"/>
</dbReference>
<gene>
    <name evidence="7" type="ORF">Fot_20023</name>
</gene>
<evidence type="ECO:0000256" key="6">
    <source>
        <dbReference type="ARBA" id="ARBA00023136"/>
    </source>
</evidence>
<evidence type="ECO:0000256" key="5">
    <source>
        <dbReference type="ARBA" id="ARBA00022989"/>
    </source>
</evidence>
<evidence type="ECO:0000313" key="7">
    <source>
        <dbReference type="EMBL" id="KAL2538632.1"/>
    </source>
</evidence>
<keyword evidence="4" id="KW-0677">Repeat</keyword>
<dbReference type="SUPFAM" id="SSF52047">
    <property type="entry name" value="RNI-like"/>
    <property type="match status" value="1"/>
</dbReference>
<keyword evidence="5" id="KW-1133">Transmembrane helix</keyword>
<keyword evidence="3" id="KW-0812">Transmembrane</keyword>
<keyword evidence="8" id="KW-1185">Reference proteome</keyword>
<dbReference type="Gene3D" id="3.80.10.10">
    <property type="entry name" value="Ribonuclease Inhibitor"/>
    <property type="match status" value="1"/>
</dbReference>